<accession>A0A4C1W327</accession>
<protein>
    <submittedName>
        <fullName evidence="1">Uncharacterized protein</fullName>
    </submittedName>
</protein>
<keyword evidence="2" id="KW-1185">Reference proteome</keyword>
<gene>
    <name evidence="1" type="ORF">EVAR_86739_1</name>
</gene>
<dbReference type="AlphaFoldDB" id="A0A4C1W327"/>
<organism evidence="1 2">
    <name type="scientific">Eumeta variegata</name>
    <name type="common">Bagworm moth</name>
    <name type="synonym">Eumeta japonica</name>
    <dbReference type="NCBI Taxonomy" id="151549"/>
    <lineage>
        <taxon>Eukaryota</taxon>
        <taxon>Metazoa</taxon>
        <taxon>Ecdysozoa</taxon>
        <taxon>Arthropoda</taxon>
        <taxon>Hexapoda</taxon>
        <taxon>Insecta</taxon>
        <taxon>Pterygota</taxon>
        <taxon>Neoptera</taxon>
        <taxon>Endopterygota</taxon>
        <taxon>Lepidoptera</taxon>
        <taxon>Glossata</taxon>
        <taxon>Ditrysia</taxon>
        <taxon>Tineoidea</taxon>
        <taxon>Psychidae</taxon>
        <taxon>Oiketicinae</taxon>
        <taxon>Eumeta</taxon>
    </lineage>
</organism>
<reference evidence="1 2" key="1">
    <citation type="journal article" date="2019" name="Commun. Biol.">
        <title>The bagworm genome reveals a unique fibroin gene that provides high tensile strength.</title>
        <authorList>
            <person name="Kono N."/>
            <person name="Nakamura H."/>
            <person name="Ohtoshi R."/>
            <person name="Tomita M."/>
            <person name="Numata K."/>
            <person name="Arakawa K."/>
        </authorList>
    </citation>
    <scope>NUCLEOTIDE SEQUENCE [LARGE SCALE GENOMIC DNA]</scope>
</reference>
<sequence length="134" mass="14848">MVSIVTIFSARECSGDGPNFKRREENSTGNHTVEAVGPMLEQTDQTVALRLVQTLHLILERRLASGYNLHNNGAPQFPVSLQMDANALPIHNSCRNEVDQATMIFESSAAIVYKFMDSSDENSIVALQLEKLLE</sequence>
<comment type="caution">
    <text evidence="1">The sequence shown here is derived from an EMBL/GenBank/DDBJ whole genome shotgun (WGS) entry which is preliminary data.</text>
</comment>
<dbReference type="EMBL" id="BGZK01000454">
    <property type="protein sequence ID" value="GBP44517.1"/>
    <property type="molecule type" value="Genomic_DNA"/>
</dbReference>
<evidence type="ECO:0000313" key="2">
    <source>
        <dbReference type="Proteomes" id="UP000299102"/>
    </source>
</evidence>
<proteinExistence type="predicted"/>
<dbReference type="Proteomes" id="UP000299102">
    <property type="component" value="Unassembled WGS sequence"/>
</dbReference>
<name>A0A4C1W327_EUMVA</name>
<evidence type="ECO:0000313" key="1">
    <source>
        <dbReference type="EMBL" id="GBP44517.1"/>
    </source>
</evidence>